<protein>
    <submittedName>
        <fullName evidence="1">Uncharacterized protein</fullName>
    </submittedName>
</protein>
<dbReference type="Gramene" id="TKV98827">
    <property type="protein sequence ID" value="TKV98827"/>
    <property type="gene ID" value="SEVIR_8G000850v2"/>
</dbReference>
<sequence>MLLPPPPEKPPPPVLAAAAAVLRGPTVAGRAPAPAPPTEDWDWEEERAMEAALGGSGSVGLQCPQVWRLDTATVPQLKRHQTGIGPTGPVSQNITNRFLLSVS</sequence>
<reference evidence="1" key="1">
    <citation type="submission" date="2019-03" db="EMBL/GenBank/DDBJ databases">
        <title>WGS assembly of Setaria viridis.</title>
        <authorList>
            <person name="Huang P."/>
            <person name="Jenkins J."/>
            <person name="Grimwood J."/>
            <person name="Barry K."/>
            <person name="Healey A."/>
            <person name="Mamidi S."/>
            <person name="Sreedasyam A."/>
            <person name="Shu S."/>
            <person name="Feldman M."/>
            <person name="Wu J."/>
            <person name="Yu Y."/>
            <person name="Chen C."/>
            <person name="Johnson J."/>
            <person name="Rokhsar D."/>
            <person name="Baxter I."/>
            <person name="Schmutz J."/>
            <person name="Brutnell T."/>
            <person name="Kellogg E."/>
        </authorList>
    </citation>
    <scope>NUCLEOTIDE SEQUENCE [LARGE SCALE GENOMIC DNA]</scope>
</reference>
<dbReference type="Proteomes" id="UP000298652">
    <property type="component" value="Chromosome 8"/>
</dbReference>
<dbReference type="AlphaFoldDB" id="A0A4U6TA28"/>
<name>A0A4U6TA28_SETVI</name>
<proteinExistence type="predicted"/>
<keyword evidence="2" id="KW-1185">Reference proteome</keyword>
<dbReference type="EMBL" id="CM016559">
    <property type="protein sequence ID" value="TKV98827.1"/>
    <property type="molecule type" value="Genomic_DNA"/>
</dbReference>
<evidence type="ECO:0000313" key="1">
    <source>
        <dbReference type="EMBL" id="TKV98827.1"/>
    </source>
</evidence>
<evidence type="ECO:0000313" key="2">
    <source>
        <dbReference type="Proteomes" id="UP000298652"/>
    </source>
</evidence>
<accession>A0A4U6TA28</accession>
<organism evidence="1 2">
    <name type="scientific">Setaria viridis</name>
    <name type="common">Green bristlegrass</name>
    <name type="synonym">Setaria italica subsp. viridis</name>
    <dbReference type="NCBI Taxonomy" id="4556"/>
    <lineage>
        <taxon>Eukaryota</taxon>
        <taxon>Viridiplantae</taxon>
        <taxon>Streptophyta</taxon>
        <taxon>Embryophyta</taxon>
        <taxon>Tracheophyta</taxon>
        <taxon>Spermatophyta</taxon>
        <taxon>Magnoliopsida</taxon>
        <taxon>Liliopsida</taxon>
        <taxon>Poales</taxon>
        <taxon>Poaceae</taxon>
        <taxon>PACMAD clade</taxon>
        <taxon>Panicoideae</taxon>
        <taxon>Panicodae</taxon>
        <taxon>Paniceae</taxon>
        <taxon>Cenchrinae</taxon>
        <taxon>Setaria</taxon>
    </lineage>
</organism>
<gene>
    <name evidence="1" type="ORF">SEVIR_8G000850v2</name>
</gene>